<dbReference type="STRING" id="134849.SAMN05443668_102560"/>
<dbReference type="EMBL" id="FRCS01000002">
    <property type="protein sequence ID" value="SHN01749.1"/>
    <property type="molecule type" value="Genomic_DNA"/>
</dbReference>
<protein>
    <recommendedName>
        <fullName evidence="3">DUF4352 domain-containing protein</fullName>
    </recommendedName>
</protein>
<dbReference type="Gene3D" id="2.60.40.1240">
    <property type="match status" value="1"/>
</dbReference>
<evidence type="ECO:0000313" key="4">
    <source>
        <dbReference type="EMBL" id="SHN01749.1"/>
    </source>
</evidence>
<dbReference type="RefSeq" id="WP_073254441.1">
    <property type="nucleotide sequence ID" value="NZ_FRCS01000002.1"/>
</dbReference>
<keyword evidence="2" id="KW-0812">Transmembrane</keyword>
<dbReference type="Proteomes" id="UP000184440">
    <property type="component" value="Unassembled WGS sequence"/>
</dbReference>
<dbReference type="AlphaFoldDB" id="A0A1M7NET1"/>
<evidence type="ECO:0000313" key="5">
    <source>
        <dbReference type="Proteomes" id="UP000184440"/>
    </source>
</evidence>
<gene>
    <name evidence="4" type="ORF">SAMN05443668_102560</name>
</gene>
<evidence type="ECO:0000256" key="2">
    <source>
        <dbReference type="SAM" id="Phobius"/>
    </source>
</evidence>
<keyword evidence="1" id="KW-0732">Signal</keyword>
<dbReference type="OrthoDB" id="3430849at2"/>
<evidence type="ECO:0000256" key="1">
    <source>
        <dbReference type="ARBA" id="ARBA00022729"/>
    </source>
</evidence>
<sequence length="212" mass="22235">MEKHDPPTFDWTPPKRRHRMASVMIGLATVVVFGLCGVGIWIVDGGPADDPKPRRTSAAPVAVASPSLDENTVELLGNEPRLGSTVRNGAFEYRVTDQQCGVPEVGVNAGSAGQPSRGHFCVVTLSVRNVSRRAQVFTAADQVGYTTAGDRYLGSAPASRYANGSSRTFLTPIGPGAAVTGKLAFDLPNGERLDSLRLRVTASAGSVAVSLS</sequence>
<dbReference type="InterPro" id="IPR029051">
    <property type="entry name" value="DUF4352"/>
</dbReference>
<organism evidence="4 5">
    <name type="scientific">Cryptosporangium aurantiacum</name>
    <dbReference type="NCBI Taxonomy" id="134849"/>
    <lineage>
        <taxon>Bacteria</taxon>
        <taxon>Bacillati</taxon>
        <taxon>Actinomycetota</taxon>
        <taxon>Actinomycetes</taxon>
        <taxon>Cryptosporangiales</taxon>
        <taxon>Cryptosporangiaceae</taxon>
        <taxon>Cryptosporangium</taxon>
    </lineage>
</organism>
<keyword evidence="2" id="KW-0472">Membrane</keyword>
<keyword evidence="5" id="KW-1185">Reference proteome</keyword>
<feature type="domain" description="DUF4352" evidence="3">
    <location>
        <begin position="82"/>
        <end position="197"/>
    </location>
</feature>
<proteinExistence type="predicted"/>
<accession>A0A1M7NET1</accession>
<dbReference type="Pfam" id="PF11611">
    <property type="entry name" value="DUF4352"/>
    <property type="match status" value="1"/>
</dbReference>
<keyword evidence="2" id="KW-1133">Transmembrane helix</keyword>
<dbReference type="InterPro" id="IPR029050">
    <property type="entry name" value="Immunoprotect_excell_Ig-like"/>
</dbReference>
<reference evidence="4 5" key="1">
    <citation type="submission" date="2016-11" db="EMBL/GenBank/DDBJ databases">
        <authorList>
            <person name="Jaros S."/>
            <person name="Januszkiewicz K."/>
            <person name="Wedrychowicz H."/>
        </authorList>
    </citation>
    <scope>NUCLEOTIDE SEQUENCE [LARGE SCALE GENOMIC DNA]</scope>
    <source>
        <strain evidence="4 5">DSM 46144</strain>
    </source>
</reference>
<feature type="transmembrane region" description="Helical" evidence="2">
    <location>
        <begin position="21"/>
        <end position="43"/>
    </location>
</feature>
<evidence type="ECO:0000259" key="3">
    <source>
        <dbReference type="Pfam" id="PF11611"/>
    </source>
</evidence>
<name>A0A1M7NET1_9ACTN</name>